<sequence length="97" mass="10760">MASRLVAAAAAAVTSSSPSPLARRISRRGLADHSGHCWQEKVNMWEDPMSPMRRKQSHFTITTYIVWGCFVYGGFKLFGEEENKTKALSAKSKAKAK</sequence>
<accession>A0A3L6SSC1</accession>
<proteinExistence type="predicted"/>
<name>A0A3L6SSC1_PANMI</name>
<dbReference type="Proteomes" id="UP000275267">
    <property type="component" value="Unassembled WGS sequence"/>
</dbReference>
<dbReference type="PANTHER" id="PTHR35292">
    <property type="entry name" value="EXPRESSED PROTEIN"/>
    <property type="match status" value="1"/>
</dbReference>
<comment type="caution">
    <text evidence="1">The sequence shown here is derived from an EMBL/GenBank/DDBJ whole genome shotgun (WGS) entry which is preliminary data.</text>
</comment>
<dbReference type="EMBL" id="PQIB02000004">
    <property type="protein sequence ID" value="RLN24477.1"/>
    <property type="molecule type" value="Genomic_DNA"/>
</dbReference>
<reference evidence="2" key="1">
    <citation type="journal article" date="2019" name="Nat. Commun.">
        <title>The genome of broomcorn millet.</title>
        <authorList>
            <person name="Zou C."/>
            <person name="Miki D."/>
            <person name="Li D."/>
            <person name="Tang Q."/>
            <person name="Xiao L."/>
            <person name="Rajput S."/>
            <person name="Deng P."/>
            <person name="Jia W."/>
            <person name="Huang R."/>
            <person name="Zhang M."/>
            <person name="Sun Y."/>
            <person name="Hu J."/>
            <person name="Fu X."/>
            <person name="Schnable P.S."/>
            <person name="Li F."/>
            <person name="Zhang H."/>
            <person name="Feng B."/>
            <person name="Zhu X."/>
            <person name="Liu R."/>
            <person name="Schnable J.C."/>
            <person name="Zhu J.-K."/>
            <person name="Zhang H."/>
        </authorList>
    </citation>
    <scope>NUCLEOTIDE SEQUENCE [LARGE SCALE GENOMIC DNA]</scope>
</reference>
<keyword evidence="2" id="KW-1185">Reference proteome</keyword>
<dbReference type="AlphaFoldDB" id="A0A3L6SSC1"/>
<protein>
    <submittedName>
        <fullName evidence="1">Uncharacterized protein</fullName>
    </submittedName>
</protein>
<gene>
    <name evidence="1" type="ORF">C2845_PM07G38210</name>
</gene>
<dbReference type="STRING" id="4540.A0A3L6SSC1"/>
<organism evidence="1 2">
    <name type="scientific">Panicum miliaceum</name>
    <name type="common">Proso millet</name>
    <name type="synonym">Broomcorn millet</name>
    <dbReference type="NCBI Taxonomy" id="4540"/>
    <lineage>
        <taxon>Eukaryota</taxon>
        <taxon>Viridiplantae</taxon>
        <taxon>Streptophyta</taxon>
        <taxon>Embryophyta</taxon>
        <taxon>Tracheophyta</taxon>
        <taxon>Spermatophyta</taxon>
        <taxon>Magnoliopsida</taxon>
        <taxon>Liliopsida</taxon>
        <taxon>Poales</taxon>
        <taxon>Poaceae</taxon>
        <taxon>PACMAD clade</taxon>
        <taxon>Panicoideae</taxon>
        <taxon>Panicodae</taxon>
        <taxon>Paniceae</taxon>
        <taxon>Panicinae</taxon>
        <taxon>Panicum</taxon>
        <taxon>Panicum sect. Panicum</taxon>
    </lineage>
</organism>
<dbReference type="PANTHER" id="PTHR35292:SF13">
    <property type="entry name" value="OS03G0581800 PROTEIN"/>
    <property type="match status" value="1"/>
</dbReference>
<evidence type="ECO:0000313" key="2">
    <source>
        <dbReference type="Proteomes" id="UP000275267"/>
    </source>
</evidence>
<evidence type="ECO:0000313" key="1">
    <source>
        <dbReference type="EMBL" id="RLN24477.1"/>
    </source>
</evidence>